<organism evidence="5 6">
    <name type="scientific">Agaricus bisporus var. burnettii (strain JB137-S8 / ATCC MYA-4627 / FGSC 10392)</name>
    <name type="common">White button mushroom</name>
    <dbReference type="NCBI Taxonomy" id="597362"/>
    <lineage>
        <taxon>Eukaryota</taxon>
        <taxon>Fungi</taxon>
        <taxon>Dikarya</taxon>
        <taxon>Basidiomycota</taxon>
        <taxon>Agaricomycotina</taxon>
        <taxon>Agaricomycetes</taxon>
        <taxon>Agaricomycetidae</taxon>
        <taxon>Agaricales</taxon>
        <taxon>Agaricineae</taxon>
        <taxon>Agaricaceae</taxon>
        <taxon>Agaricus</taxon>
    </lineage>
</organism>
<evidence type="ECO:0000256" key="3">
    <source>
        <dbReference type="SAM" id="MobiDB-lite"/>
    </source>
</evidence>
<dbReference type="PANTHER" id="PTHR10972:SF203">
    <property type="entry name" value="OXYSTEROL-BINDING PROTEIN HOMOLOG 3"/>
    <property type="match status" value="1"/>
</dbReference>
<dbReference type="Gene3D" id="2.40.160.120">
    <property type="match status" value="1"/>
</dbReference>
<dbReference type="GO" id="GO:0120009">
    <property type="term" value="P:intermembrane lipid transfer"/>
    <property type="evidence" value="ECO:0007669"/>
    <property type="project" value="UniProtKB-ARBA"/>
</dbReference>
<dbReference type="eggNOG" id="KOG1737">
    <property type="taxonomic scope" value="Eukaryota"/>
</dbReference>
<dbReference type="GO" id="GO:0005886">
    <property type="term" value="C:plasma membrane"/>
    <property type="evidence" value="ECO:0007669"/>
    <property type="project" value="TreeGrafter"/>
</dbReference>
<dbReference type="SUPFAM" id="SSF50729">
    <property type="entry name" value="PH domain-like"/>
    <property type="match status" value="1"/>
</dbReference>
<feature type="domain" description="Pleckstrin homology" evidence="4">
    <location>
        <begin position="83"/>
        <end position="154"/>
    </location>
</feature>
<dbReference type="GO" id="GO:0030011">
    <property type="term" value="P:maintenance of cell polarity"/>
    <property type="evidence" value="ECO:0007669"/>
    <property type="project" value="TreeGrafter"/>
</dbReference>
<dbReference type="GO" id="GO:0032934">
    <property type="term" value="F:sterol binding"/>
    <property type="evidence" value="ECO:0007669"/>
    <property type="project" value="TreeGrafter"/>
</dbReference>
<dbReference type="HOGENOM" id="CLU_007105_4_0_1"/>
<dbReference type="GO" id="GO:0035621">
    <property type="term" value="P:ER to Golgi ceramide transport"/>
    <property type="evidence" value="ECO:0007669"/>
    <property type="project" value="TreeGrafter"/>
</dbReference>
<dbReference type="InParanoid" id="K5XJL8"/>
<dbReference type="InterPro" id="IPR000648">
    <property type="entry name" value="Oxysterol-bd"/>
</dbReference>
<dbReference type="Pfam" id="PF15409">
    <property type="entry name" value="PH_8"/>
    <property type="match status" value="1"/>
</dbReference>
<evidence type="ECO:0000313" key="5">
    <source>
        <dbReference type="EMBL" id="EKM83698.1"/>
    </source>
</evidence>
<dbReference type="Proteomes" id="UP000008493">
    <property type="component" value="Unassembled WGS sequence"/>
</dbReference>
<dbReference type="SUPFAM" id="SSF144000">
    <property type="entry name" value="Oxysterol-binding protein-like"/>
    <property type="match status" value="1"/>
</dbReference>
<dbReference type="Gene3D" id="3.30.70.3490">
    <property type="match status" value="1"/>
</dbReference>
<dbReference type="FunFam" id="2.40.160.120:FF:000001">
    <property type="entry name" value="Oxysterol-binding protein"/>
    <property type="match status" value="1"/>
</dbReference>
<evidence type="ECO:0000256" key="1">
    <source>
        <dbReference type="ARBA" id="ARBA00008842"/>
    </source>
</evidence>
<dbReference type="Pfam" id="PF01237">
    <property type="entry name" value="Oxysterol_BP"/>
    <property type="match status" value="1"/>
</dbReference>
<proteinExistence type="inferred from homology"/>
<sequence length="747" mass="84279">MSFVTEPRKHVAQDIHLSTLMRYEARVCSVCCRSSSGTSKQTVILTLCGALPGMGSQETQKEDARHVFRVCHVSCVHNLIFPGFARRYFVLFNNGLLQYSFEPARPVRDQLSLHNAAISTAPGRKDIHIDSGTATFHIKCLSTSDFDTWMRAFRTFISSGQESKNLLSPRQHHRQASIKLNKYEGVAETMAVTLEQLEESISTLLQELNAKKLMSVRKKSEKDYSKDAVFGIFKKHPQHPVGQHGLATSPSELPPAAQHVLSVLEELKKQHSLLLRSMQAAYARTEDEHHKHRSESAFGRSRHSVATSISDATHEWHDAVEDFESGPEEFIMDIPEHTEEPSSVATNDSSSTLEQLDQSSSDLNEESGEKQPSPQSLKTDARAIVRRTCLPSPVVGDQGSLFAVLKKNIGKDLSTIALPVTFNEPLTLLQTTAEEVEYFGLLDEVTRTTNPIEQLSFVAAFAVSGYAHTRHRSGRKGFNPMLAETFEDVRMKFIAEKVRHHPVEIAYHAEGEGWELTATSAGRTKFWGKSLEIISEGKAQLRVGDELFTWTKPSSFVRNVVVGTKYLEHCGQLTVQSLTSHYHCVLEFKQNTYWSSSNVVSGPVYSPTGEVVSHIEGKWDDQISQALDSSHFRLLWRMHPFPLDTQDYYGFTAFGITLNEITPDLVGKLPPTDSRYRPDVRALERGDISTAEASKLRLEELQRERRRNKQDRQPRWFKQVGNEWVYAGGYWEARANGWKGEHVEPLW</sequence>
<keyword evidence="2" id="KW-0175">Coiled coil</keyword>
<dbReference type="OMA" id="THEWHDA"/>
<dbReference type="GO" id="GO:0032541">
    <property type="term" value="C:cortical endoplasmic reticulum"/>
    <property type="evidence" value="ECO:0007669"/>
    <property type="project" value="TreeGrafter"/>
</dbReference>
<dbReference type="STRING" id="597362.K5XJL8"/>
<dbReference type="GO" id="GO:0097038">
    <property type="term" value="C:perinuclear endoplasmic reticulum"/>
    <property type="evidence" value="ECO:0007669"/>
    <property type="project" value="TreeGrafter"/>
</dbReference>
<dbReference type="InterPro" id="IPR041680">
    <property type="entry name" value="PH_8"/>
</dbReference>
<dbReference type="InterPro" id="IPR011993">
    <property type="entry name" value="PH-like_dom_sf"/>
</dbReference>
<feature type="compositionally biased region" description="Polar residues" evidence="3">
    <location>
        <begin position="341"/>
        <end position="362"/>
    </location>
</feature>
<dbReference type="FunCoup" id="K5XJL8">
    <property type="interactions" value="122"/>
</dbReference>
<dbReference type="GO" id="GO:0006887">
    <property type="term" value="P:exocytosis"/>
    <property type="evidence" value="ECO:0007669"/>
    <property type="project" value="TreeGrafter"/>
</dbReference>
<dbReference type="InterPro" id="IPR037239">
    <property type="entry name" value="OSBP_sf"/>
</dbReference>
<name>K5XJL8_AGABU</name>
<feature type="coiled-coil region" evidence="2">
    <location>
        <begin position="180"/>
        <end position="214"/>
    </location>
</feature>
<feature type="region of interest" description="Disordered" evidence="3">
    <location>
        <begin position="284"/>
        <end position="305"/>
    </location>
</feature>
<evidence type="ECO:0000256" key="2">
    <source>
        <dbReference type="SAM" id="Coils"/>
    </source>
</evidence>
<evidence type="ECO:0000313" key="6">
    <source>
        <dbReference type="Proteomes" id="UP000008493"/>
    </source>
</evidence>
<dbReference type="Gene3D" id="2.30.29.30">
    <property type="entry name" value="Pleckstrin-homology domain (PH domain)/Phosphotyrosine-binding domain (PTB)"/>
    <property type="match status" value="1"/>
</dbReference>
<dbReference type="PANTHER" id="PTHR10972">
    <property type="entry name" value="OXYSTEROL-BINDING PROTEIN-RELATED"/>
    <property type="match status" value="1"/>
</dbReference>
<dbReference type="GeneID" id="18826073"/>
<protein>
    <recommendedName>
        <fullName evidence="4">Pleckstrin homology domain-containing protein</fullName>
    </recommendedName>
</protein>
<dbReference type="AlphaFoldDB" id="K5XJL8"/>
<evidence type="ECO:0000259" key="4">
    <source>
        <dbReference type="Pfam" id="PF15409"/>
    </source>
</evidence>
<reference evidence="6" key="1">
    <citation type="journal article" date="2012" name="Proc. Natl. Acad. Sci. U.S.A.">
        <title>Genome sequence of the button mushroom Agaricus bisporus reveals mechanisms governing adaptation to a humic-rich ecological niche.</title>
        <authorList>
            <person name="Morin E."/>
            <person name="Kohler A."/>
            <person name="Baker A.R."/>
            <person name="Foulongne-Oriol M."/>
            <person name="Lombard V."/>
            <person name="Nagy L.G."/>
            <person name="Ohm R.A."/>
            <person name="Patyshakuliyeva A."/>
            <person name="Brun A."/>
            <person name="Aerts A.L."/>
            <person name="Bailey A.M."/>
            <person name="Billette C."/>
            <person name="Coutinho P.M."/>
            <person name="Deakin G."/>
            <person name="Doddapaneni H."/>
            <person name="Floudas D."/>
            <person name="Grimwood J."/>
            <person name="Hilden K."/>
            <person name="Kuees U."/>
            <person name="LaButti K.M."/>
            <person name="Lapidus A."/>
            <person name="Lindquist E.A."/>
            <person name="Lucas S.M."/>
            <person name="Murat C."/>
            <person name="Riley R.W."/>
            <person name="Salamov A.A."/>
            <person name="Schmutz J."/>
            <person name="Subramanian V."/>
            <person name="Woesten H.A.B."/>
            <person name="Xu J."/>
            <person name="Eastwood D.C."/>
            <person name="Foster G.D."/>
            <person name="Sonnenberg A.S."/>
            <person name="Cullen D."/>
            <person name="de Vries R.P."/>
            <person name="Lundell T."/>
            <person name="Hibbett D.S."/>
            <person name="Henrissat B."/>
            <person name="Burton K.S."/>
            <person name="Kerrigan R.W."/>
            <person name="Challen M.P."/>
            <person name="Grigoriev I.V."/>
            <person name="Martin F."/>
        </authorList>
    </citation>
    <scope>NUCLEOTIDE SEQUENCE [LARGE SCALE GENOMIC DNA]</scope>
    <source>
        <strain evidence="6">JB137-S8 / ATCC MYA-4627 / FGSC 10392</strain>
    </source>
</reference>
<dbReference type="OrthoDB" id="1854502at2759"/>
<keyword evidence="6" id="KW-1185">Reference proteome</keyword>
<dbReference type="EMBL" id="JH971385">
    <property type="protein sequence ID" value="EKM83698.1"/>
    <property type="molecule type" value="Genomic_DNA"/>
</dbReference>
<comment type="similarity">
    <text evidence="1">Belongs to the OSBP family.</text>
</comment>
<dbReference type="GO" id="GO:0034727">
    <property type="term" value="P:piecemeal microautophagy of the nucleus"/>
    <property type="evidence" value="ECO:0007669"/>
    <property type="project" value="TreeGrafter"/>
</dbReference>
<accession>K5XJL8</accession>
<dbReference type="GO" id="GO:0005829">
    <property type="term" value="C:cytosol"/>
    <property type="evidence" value="ECO:0007669"/>
    <property type="project" value="TreeGrafter"/>
</dbReference>
<dbReference type="KEGG" id="abp:AGABI1DRAFT124026"/>
<feature type="region of interest" description="Disordered" evidence="3">
    <location>
        <begin position="339"/>
        <end position="380"/>
    </location>
</feature>
<dbReference type="RefSeq" id="XP_007325552.1">
    <property type="nucleotide sequence ID" value="XM_007325490.1"/>
</dbReference>
<gene>
    <name evidence="5" type="ORF">AGABI1DRAFT_124026</name>
</gene>
<dbReference type="GO" id="GO:0006897">
    <property type="term" value="P:endocytosis"/>
    <property type="evidence" value="ECO:0007669"/>
    <property type="project" value="TreeGrafter"/>
</dbReference>